<keyword evidence="6 8" id="KW-0051">Antiviral defense</keyword>
<evidence type="ECO:0000256" key="7">
    <source>
        <dbReference type="ARBA" id="ARBA00023157"/>
    </source>
</evidence>
<dbReference type="GO" id="GO:0005125">
    <property type="term" value="F:cytokine activity"/>
    <property type="evidence" value="ECO:0007669"/>
    <property type="project" value="UniProtKB-KW"/>
</dbReference>
<dbReference type="PRINTS" id="PR00266">
    <property type="entry name" value="INTERFERONAB"/>
</dbReference>
<evidence type="ECO:0000256" key="4">
    <source>
        <dbReference type="ARBA" id="ARBA00022525"/>
    </source>
</evidence>
<dbReference type="PANTHER" id="PTHR11691:SF73">
    <property type="entry name" value="INTERFERON BETA"/>
    <property type="match status" value="1"/>
</dbReference>
<evidence type="ECO:0000256" key="1">
    <source>
        <dbReference type="ARBA" id="ARBA00004613"/>
    </source>
</evidence>
<dbReference type="SMART" id="SM00076">
    <property type="entry name" value="IFabd"/>
    <property type="match status" value="1"/>
</dbReference>
<dbReference type="GO" id="GO:0006955">
    <property type="term" value="P:immune response"/>
    <property type="evidence" value="ECO:0007669"/>
    <property type="project" value="UniProtKB-ARBA"/>
</dbReference>
<proteinExistence type="inferred from homology"/>
<evidence type="ECO:0000256" key="8">
    <source>
        <dbReference type="RuleBase" id="RU000436"/>
    </source>
</evidence>
<evidence type="ECO:0000256" key="9">
    <source>
        <dbReference type="SAM" id="SignalP"/>
    </source>
</evidence>
<evidence type="ECO:0000313" key="10">
    <source>
        <dbReference type="Proteomes" id="UP000245341"/>
    </source>
</evidence>
<dbReference type="AlphaFoldDB" id="A0A2U3XNF5"/>
<evidence type="ECO:0000313" key="11">
    <source>
        <dbReference type="RefSeq" id="XP_006733011.1"/>
    </source>
</evidence>
<dbReference type="GO" id="GO:0005615">
    <property type="term" value="C:extracellular space"/>
    <property type="evidence" value="ECO:0007669"/>
    <property type="project" value="UniProtKB-KW"/>
</dbReference>
<name>A0A2U3XNF5_LEPWE</name>
<gene>
    <name evidence="11" type="primary">LOC102750324</name>
</gene>
<dbReference type="STRING" id="9713.A0A2U3XNF5"/>
<dbReference type="Pfam" id="PF00143">
    <property type="entry name" value="Interferon"/>
    <property type="match status" value="1"/>
</dbReference>
<protein>
    <submittedName>
        <fullName evidence="11">Interferon alpha-2-like</fullName>
    </submittedName>
</protein>
<comment type="similarity">
    <text evidence="2 8">Belongs to the alpha/beta interferon family.</text>
</comment>
<dbReference type="GO" id="GO:0051607">
    <property type="term" value="P:defense response to virus"/>
    <property type="evidence" value="ECO:0007669"/>
    <property type="project" value="UniProtKB-KW"/>
</dbReference>
<dbReference type="Gene3D" id="1.20.1250.10">
    <property type="match status" value="1"/>
</dbReference>
<dbReference type="SUPFAM" id="SSF47266">
    <property type="entry name" value="4-helical cytokines"/>
    <property type="match status" value="1"/>
</dbReference>
<reference evidence="11" key="1">
    <citation type="submission" date="2025-08" db="UniProtKB">
        <authorList>
            <consortium name="RefSeq"/>
        </authorList>
    </citation>
    <scope>IDENTIFICATION</scope>
    <source>
        <tissue evidence="11">Liver</tissue>
    </source>
</reference>
<accession>A0A2U3XNF5</accession>
<keyword evidence="4" id="KW-0964">Secreted</keyword>
<dbReference type="Proteomes" id="UP000245341">
    <property type="component" value="Unplaced"/>
</dbReference>
<dbReference type="InterPro" id="IPR000471">
    <property type="entry name" value="Interferon_alpha/beta/delta"/>
</dbReference>
<sequence>MTHWSLPAWALVLLVSSTAFSLDCHFQGWSNWESLQHLENLGGKFPLNCLKDRSDFIFLHVSTIDQVLKAGAVPALREMLQQVFNTFSLSVSQSLWNESSVEGLLSGLYRQTVKAEAWPEQETGQEDHSSSQREDTRLGIKNYFRGIRGYLQDQKHSNCAWEVIRVEMAKVFSVH</sequence>
<dbReference type="KEGG" id="lww:102750324"/>
<dbReference type="GeneID" id="102750324"/>
<dbReference type="InterPro" id="IPR009079">
    <property type="entry name" value="4_helix_cytokine-like_core"/>
</dbReference>
<feature type="chain" id="PRO_5015738404" evidence="9">
    <location>
        <begin position="22"/>
        <end position="175"/>
    </location>
</feature>
<dbReference type="RefSeq" id="XP_006733011.1">
    <property type="nucleotide sequence ID" value="XM_006732948.1"/>
</dbReference>
<dbReference type="PROSITE" id="PS00252">
    <property type="entry name" value="INTERFERON_A_B_D"/>
    <property type="match status" value="1"/>
</dbReference>
<dbReference type="GO" id="GO:0005126">
    <property type="term" value="F:cytokine receptor binding"/>
    <property type="evidence" value="ECO:0007669"/>
    <property type="project" value="InterPro"/>
</dbReference>
<evidence type="ECO:0000256" key="5">
    <source>
        <dbReference type="ARBA" id="ARBA00022729"/>
    </source>
</evidence>
<keyword evidence="5 9" id="KW-0732">Signal</keyword>
<keyword evidence="3 8" id="KW-0202">Cytokine</keyword>
<organism evidence="10 11">
    <name type="scientific">Leptonychotes weddellii</name>
    <name type="common">Weddell seal</name>
    <name type="synonym">Otaria weddellii</name>
    <dbReference type="NCBI Taxonomy" id="9713"/>
    <lineage>
        <taxon>Eukaryota</taxon>
        <taxon>Metazoa</taxon>
        <taxon>Chordata</taxon>
        <taxon>Craniata</taxon>
        <taxon>Vertebrata</taxon>
        <taxon>Euteleostomi</taxon>
        <taxon>Mammalia</taxon>
        <taxon>Eutheria</taxon>
        <taxon>Laurasiatheria</taxon>
        <taxon>Carnivora</taxon>
        <taxon>Caniformia</taxon>
        <taxon>Pinnipedia</taxon>
        <taxon>Phocidae</taxon>
        <taxon>Monachinae</taxon>
        <taxon>Lobodontini</taxon>
        <taxon>Leptonychotes</taxon>
    </lineage>
</organism>
<dbReference type="OrthoDB" id="9833506at2759"/>
<keyword evidence="10" id="KW-1185">Reference proteome</keyword>
<keyword evidence="7" id="KW-1015">Disulfide bond</keyword>
<feature type="signal peptide" evidence="9">
    <location>
        <begin position="1"/>
        <end position="21"/>
    </location>
</feature>
<evidence type="ECO:0000256" key="2">
    <source>
        <dbReference type="ARBA" id="ARBA00011033"/>
    </source>
</evidence>
<dbReference type="PANTHER" id="PTHR11691">
    <property type="entry name" value="TYPE I INTERFERON"/>
    <property type="match status" value="1"/>
</dbReference>
<comment type="subcellular location">
    <subcellularLocation>
        <location evidence="1">Secreted</location>
    </subcellularLocation>
</comment>
<evidence type="ECO:0000256" key="6">
    <source>
        <dbReference type="ARBA" id="ARBA00023118"/>
    </source>
</evidence>
<evidence type="ECO:0000256" key="3">
    <source>
        <dbReference type="ARBA" id="ARBA00022514"/>
    </source>
</evidence>